<dbReference type="HOGENOM" id="CLU_477333_0_0_1"/>
<gene>
    <name evidence="1" type="ORF">A1O9_09992</name>
</gene>
<dbReference type="Proteomes" id="UP000027920">
    <property type="component" value="Unassembled WGS sequence"/>
</dbReference>
<sequence>MINGLGDIFVLIQITAVVAKKLNAARHAPAEVRDLIEDAEAFRSCVVDADDNIRRHGAILKPHDGLKKNIVWILRRCDETAHKLHKIAVAYEGIVKEEGVATADETSRKQWARALKTVYQSVRWTTIKDAVKDIRKELLHHIQILHFMSQQLLNRQVDRLVEMMGSMGITIEQIGRLFSSTMFSPSIPPVYASNPQSPASLTPISSPFVLSPNEKFESSFGGLSKASPAVLNGAQQHPVPQMEELVLPDPSIDIYDFKFAHKLDLDLPGSFPRSTPGDEYRNVKLASNKEQDEFIKALTDGIEYVEYPIEGVEFVYQRTPSSNAVVITASDAGKVLLLKNGNAVGDVWTLNNEKTIRFLQRVPLWDEIIPYSSIGEESKAVIEQGAGLLFVTFERCKQVTHSIPTTWVTYKFRNAEDCRQFQEHLYGWDLLLTVPIREIYKRNRIKDDDHLVGCQNIRIWRSRTNAEIRFMVRLSKKKGRKRYLEFDLMQETVKVEAKDNGRHARLAFSGITVAVDEGTLERRDSMSSASSVSSASSRSFIMRRLSWGDSAEFVQNIVVCFDDQKHRDRLHRLVLNCQAHAGI</sequence>
<accession>A0A072P2Y3</accession>
<keyword evidence="2" id="KW-1185">Reference proteome</keyword>
<proteinExistence type="predicted"/>
<protein>
    <submittedName>
        <fullName evidence="1">Uncharacterized protein</fullName>
    </submittedName>
</protein>
<dbReference type="RefSeq" id="XP_013256786.1">
    <property type="nucleotide sequence ID" value="XM_013401332.1"/>
</dbReference>
<dbReference type="STRING" id="1182545.A0A072P2Y3"/>
<name>A0A072P2Y3_9EURO</name>
<dbReference type="VEuPathDB" id="FungiDB:A1O9_09992"/>
<organism evidence="1 2">
    <name type="scientific">Exophiala aquamarina CBS 119918</name>
    <dbReference type="NCBI Taxonomy" id="1182545"/>
    <lineage>
        <taxon>Eukaryota</taxon>
        <taxon>Fungi</taxon>
        <taxon>Dikarya</taxon>
        <taxon>Ascomycota</taxon>
        <taxon>Pezizomycotina</taxon>
        <taxon>Eurotiomycetes</taxon>
        <taxon>Chaetothyriomycetidae</taxon>
        <taxon>Chaetothyriales</taxon>
        <taxon>Herpotrichiellaceae</taxon>
        <taxon>Exophiala</taxon>
    </lineage>
</organism>
<comment type="caution">
    <text evidence="1">The sequence shown here is derived from an EMBL/GenBank/DDBJ whole genome shotgun (WGS) entry which is preliminary data.</text>
</comment>
<evidence type="ECO:0000313" key="1">
    <source>
        <dbReference type="EMBL" id="KEF54196.1"/>
    </source>
</evidence>
<dbReference type="EMBL" id="AMGV01000011">
    <property type="protein sequence ID" value="KEF54196.1"/>
    <property type="molecule type" value="Genomic_DNA"/>
</dbReference>
<evidence type="ECO:0000313" key="2">
    <source>
        <dbReference type="Proteomes" id="UP000027920"/>
    </source>
</evidence>
<dbReference type="AlphaFoldDB" id="A0A072P2Y3"/>
<reference evidence="1 2" key="1">
    <citation type="submission" date="2013-03" db="EMBL/GenBank/DDBJ databases">
        <title>The Genome Sequence of Exophiala aquamarina CBS 119918.</title>
        <authorList>
            <consortium name="The Broad Institute Genomics Platform"/>
            <person name="Cuomo C."/>
            <person name="de Hoog S."/>
            <person name="Gorbushina A."/>
            <person name="Walker B."/>
            <person name="Young S.K."/>
            <person name="Zeng Q."/>
            <person name="Gargeya S."/>
            <person name="Fitzgerald M."/>
            <person name="Haas B."/>
            <person name="Abouelleil A."/>
            <person name="Allen A.W."/>
            <person name="Alvarado L."/>
            <person name="Arachchi H.M."/>
            <person name="Berlin A.M."/>
            <person name="Chapman S.B."/>
            <person name="Gainer-Dewar J."/>
            <person name="Goldberg J."/>
            <person name="Griggs A."/>
            <person name="Gujja S."/>
            <person name="Hansen M."/>
            <person name="Howarth C."/>
            <person name="Imamovic A."/>
            <person name="Ireland A."/>
            <person name="Larimer J."/>
            <person name="McCowan C."/>
            <person name="Murphy C."/>
            <person name="Pearson M."/>
            <person name="Poon T.W."/>
            <person name="Priest M."/>
            <person name="Roberts A."/>
            <person name="Saif S."/>
            <person name="Shea T."/>
            <person name="Sisk P."/>
            <person name="Sykes S."/>
            <person name="Wortman J."/>
            <person name="Nusbaum C."/>
            <person name="Birren B."/>
        </authorList>
    </citation>
    <scope>NUCLEOTIDE SEQUENCE [LARGE SCALE GENOMIC DNA]</scope>
    <source>
        <strain evidence="1 2">CBS 119918</strain>
    </source>
</reference>
<dbReference type="OrthoDB" id="5404564at2759"/>
<dbReference type="GeneID" id="25284899"/>